<evidence type="ECO:0000313" key="2">
    <source>
        <dbReference type="Proteomes" id="UP000239001"/>
    </source>
</evidence>
<reference evidence="1 2" key="1">
    <citation type="submission" date="2018-03" db="EMBL/GenBank/DDBJ databases">
        <title>The ancient ancestry and fast evolution of plastids.</title>
        <authorList>
            <person name="Moore K.R."/>
            <person name="Magnabosco C."/>
            <person name="Momper L."/>
            <person name="Gold D.A."/>
            <person name="Bosak T."/>
            <person name="Fournier G.P."/>
        </authorList>
    </citation>
    <scope>NUCLEOTIDE SEQUENCE [LARGE SCALE GENOMIC DNA]</scope>
    <source>
        <strain evidence="1 2">CCALA 016</strain>
    </source>
</reference>
<gene>
    <name evidence="1" type="ORF">C7H19_15380</name>
</gene>
<accession>A0A2T1LW05</accession>
<organism evidence="1 2">
    <name type="scientific">Aphanothece hegewaldii CCALA 016</name>
    <dbReference type="NCBI Taxonomy" id="2107694"/>
    <lineage>
        <taxon>Bacteria</taxon>
        <taxon>Bacillati</taxon>
        <taxon>Cyanobacteriota</taxon>
        <taxon>Cyanophyceae</taxon>
        <taxon>Oscillatoriophycideae</taxon>
        <taxon>Chroococcales</taxon>
        <taxon>Aphanothecaceae</taxon>
        <taxon>Aphanothece</taxon>
    </lineage>
</organism>
<dbReference type="Proteomes" id="UP000239001">
    <property type="component" value="Unassembled WGS sequence"/>
</dbReference>
<name>A0A2T1LW05_9CHRO</name>
<reference evidence="1 2" key="2">
    <citation type="submission" date="2018-03" db="EMBL/GenBank/DDBJ databases">
        <authorList>
            <person name="Keele B.F."/>
        </authorList>
    </citation>
    <scope>NUCLEOTIDE SEQUENCE [LARGE SCALE GENOMIC DNA]</scope>
    <source>
        <strain evidence="1 2">CCALA 016</strain>
    </source>
</reference>
<dbReference type="RefSeq" id="WP_106457770.1">
    <property type="nucleotide sequence ID" value="NZ_PXOH01000017.1"/>
</dbReference>
<protein>
    <submittedName>
        <fullName evidence="1">Uncharacterized protein</fullName>
    </submittedName>
</protein>
<evidence type="ECO:0000313" key="1">
    <source>
        <dbReference type="EMBL" id="PSF35805.1"/>
    </source>
</evidence>
<comment type="caution">
    <text evidence="1">The sequence shown here is derived from an EMBL/GenBank/DDBJ whole genome shotgun (WGS) entry which is preliminary data.</text>
</comment>
<proteinExistence type="predicted"/>
<dbReference type="EMBL" id="PXOH01000017">
    <property type="protein sequence ID" value="PSF35805.1"/>
    <property type="molecule type" value="Genomic_DNA"/>
</dbReference>
<dbReference type="AlphaFoldDB" id="A0A2T1LW05"/>
<keyword evidence="2" id="KW-1185">Reference proteome</keyword>
<sequence length="132" mass="15562">MYIKKPKDRILWSIPEKPALVQILANGRNVGMIADTGQKSKVIRPLLNSLLKQIQNRPSNIDLIEVYFDDYQVLKLTSLKKTVVNELKLFYQYYPRYLTWLMDNDRFIVKPPTFLLEWEKDFCGVAKIIKGR</sequence>